<feature type="region of interest" description="Disordered" evidence="1">
    <location>
        <begin position="2085"/>
        <end position="2114"/>
    </location>
</feature>
<feature type="region of interest" description="Disordered" evidence="1">
    <location>
        <begin position="817"/>
        <end position="844"/>
    </location>
</feature>
<dbReference type="PANTHER" id="PTHR34059">
    <property type="entry name" value="EXPRESSED PROTEIN"/>
    <property type="match status" value="1"/>
</dbReference>
<feature type="compositionally biased region" description="Low complexity" evidence="1">
    <location>
        <begin position="2471"/>
        <end position="2486"/>
    </location>
</feature>
<organism evidence="2 3">
    <name type="scientific">Leishmania donovani</name>
    <dbReference type="NCBI Taxonomy" id="5661"/>
    <lineage>
        <taxon>Eukaryota</taxon>
        <taxon>Discoba</taxon>
        <taxon>Euglenozoa</taxon>
        <taxon>Kinetoplastea</taxon>
        <taxon>Metakinetoplastina</taxon>
        <taxon>Trypanosomatida</taxon>
        <taxon>Trypanosomatidae</taxon>
        <taxon>Leishmaniinae</taxon>
        <taxon>Leishmania</taxon>
    </lineage>
</organism>
<feature type="compositionally biased region" description="Polar residues" evidence="1">
    <location>
        <begin position="819"/>
        <end position="840"/>
    </location>
</feature>
<feature type="compositionally biased region" description="Polar residues" evidence="1">
    <location>
        <begin position="1360"/>
        <end position="1375"/>
    </location>
</feature>
<feature type="compositionally biased region" description="Basic and acidic residues" evidence="1">
    <location>
        <begin position="1004"/>
        <end position="1015"/>
    </location>
</feature>
<feature type="region of interest" description="Disordered" evidence="1">
    <location>
        <begin position="2601"/>
        <end position="2650"/>
    </location>
</feature>
<evidence type="ECO:0000313" key="3">
    <source>
        <dbReference type="Proteomes" id="UP000601710"/>
    </source>
</evidence>
<sequence>MPTKEYIQLLQRLYVYLKRNSGRNVPHGISQITLIDDDDLTRWFVQLLYKDENNADFYVSLELVFNEDVDSEDSAAGGAWGVSAGVGGAGSRHRRPSRHTEPSASATMLAAAAMTTKLSAAAIHAADAAPQSAAATSSPHVHRHDTTTTSSPAPPAQPSSSLTSSGAGDKVRAAAERSGGCEVAPSAVASSRDGSNGTRTSDRSTQQQENDDDANSVPTATTPQPYNDFQCRLVGFGEARRPPLTSEGHMALPEDADGAGVAVSRVSDLSQPLAKLQTSAFASPPPPAAATGGSRRRARMPLVFVVSPRLIASFIHHGALCSLELMSQDWELTPENMVLLLIALFETLNPFAGDGRVSVDDAERMENLRETVAAWGVGGGGSSTFAGAYSEEEHQLGMEYIRRAHPHLFRRYVGPFSESASAARDGMPSLPAPSELRGGLSASANPNMAAAAATGGGTVQRDHLDMYFGSGSAVAATGSDSVRPSASPHGAQTATTTPSLMEFATGHGRGGSGTLAPHVLRDVSHLNTAVYDALVATYAPPLEPSPVSPPPPLCPTLAQQQPHPTAATAKPVVMLLDSPALLADAEGVRLFQSGVRGVQQTVVSATAAGDDKYSAEDSTTPDTPAGRDRVGASPEYGGSAFSSLPAPLQQRTPSTMTATPPPSSSAASTSIFAPVMNAERVLRARPPAIWHVAYAPTHPHTAAAASCEKAQPLQQRVAELWIPLTLPPPPPPPPSISGSSTAVGGIPATSSAEESQATQVLRLAEAGVSCERGAADSAAVPLPFEVHLIGDAGDNVQQARVACVLRNVRVSATAARKLGSTSTTQRPSLRFSLQSSTAPSPTGEIHTCRLPRGLTLHCSNMYLYGHLHVFGNLVLDNCVFVGSLTTEELASVQVSRSHLALMPDDRLLLRQPPYRRGSSDRCRGAGRGAPRQRSSSTASPGADDAARPPPPPPPPALFYAQRKECVLVLDSSRVEMSEDTHVYRLMPNLHAAAAAAATRGWRRSTQEAKTEKRSGEPSTASCDRDEDEGSDEVASVSGNGEDSGDEGKAAAAAAAVAPSLAAMMAVLRSLILVSNQARLRLVRCAIHPGRNTERTIFAEQNAIVDMAYCTVTAAISSAVSVQGCRAYLEHCFFEGSPTTTAAATSAVLSAEAAAAAQEAAADDVDTESSHDTASGRSGIQQQQQQQQQPPPPIHVNDTTRCTGLNVELGGTLTARYCAARHLYFAFCVIAHSVAHFYRCHAEDVVNGFTVDASAATLDGCSADTNHVGAFVLRKAKCILTDDSCGSFPRRCSLLGEAHETARRAVTEALRQKHQETRGGGVVPPAITETESLWTSAAAIAERTARVALLARRHYAEQLPRSDTLSDAAPVTTTASHAPHRRSQTAIGMSSPQQTLGFFGGRFSLEVRDAALKATGVMLMNAHDTSVYAYENSAVELEECVLWSTAEAEEAASAAAATVAAALGSAESPAAAASTAALKLTGRRALTGVDGTSDGQLRSGSPRQRSCGVKVVHASLKARRCLMAGYGFGFAAIQSAQAELQECLVVNAINGYTIDHSQCRLRHCGADTSHVGLFALNGSRVEADSTPHVVGVSSCGRTPPPLICGGVPAVFCGDVYGVEIQSSEAECTGITVLRGRDSGFNAYNGSTLRLNKCLVDMSPTDAASYVFHRPGNGGAAGAAAAVRETNEGRRGSSTNKGDAAGMAGLWTRHLHLDVGLAEELVLCTSDSDAGHAHSRNRLPASALLLAEQQGDTVPHRDEGGEDGRGEATRAAAPAATTTPTTATPPSAPSSAGRVAPAVRTSGVKVWSGSQCHAQDTEVRCVTFGFASLGPETLLDAHHCTAKHVVNGFTSDGGALQLTKCSAGSNHVGVYVLSHAHCVVRRGSYMAKKYGIECRSGVLSLQGHVKIYGFSRIGMYLYDGAHCEADPDCVLDIHALKHAAPGSSADVTAAAMPAPGSSIRSATFLQLSKTQQQQPPMSTASTTSLCSPEDAANVSDLLPACIALDEATAHLPQAVLGGGARCGVTCGDGATGFIGKCIVYDCSLVGVNVFYGAHLTLANALLRCAQQYAVVVHVGGVCRIIQNAEGDETGDDDDSLAVDSSDEGVDRGARGSGGLGNILRRHGPGAAVSAAVRRLRRLASYIVAVPWRVTHQWAGRRDPNDGAAAAAAAESVAEDSSGCDAVLSGARARSLGTGSMPGATTVAGGTAMSPATAAGVSPTPRHPPSRVADKAQRLSSDASSRWRGETRSAVSPSSATAATASPVAIGGGGAAPLVGDDDDEVGGRRIVPLTSALRRRLKWLYWETCLGAPLPFRLNTLTMPVATVGANGAGPEPGSTAAGVAERRSFSLSPSASGAAAPTSGALAITSVFPPVRPTICGSCVVRGTCTMERVVLRPTNHLPRLFAECSRADRARNSGKEHDDDATTATATDDEDGAMDTERNSAGNVTATRARCSPWTGQEVCNSPAQHRHTDSSNSSDGTTSTGEHGGDSAYASPLLATAAAIKASLAAGRAVAAASARAADGWAALPSVCVLHHLVRQPPGVHVCQQGVLNLTDCIVDASLSPQPCLGARRTGQLVSAVVACEGPYAKLHCDYVRVVRGEGGDEDDRTAFEGGDGGASGAARPATSPAPTRSSALPALSPDAAPPLLAAAPSPRRRGASVAAAAADVATVPLLLVSLVDGAQCTLHMVGASLDDWPYCAYSAESINHDGNVCSDPMMGAEKEDAGNPLGFAGRGEAAAAQLSPARLILARNAGVMLRTTGDTLAEVTYASIASIVASQRSQVRLAHCTVTGMVPIILGSGSSSSLTCCRVVGGARAGPAAAAIRVEHEGDLTLIRSSVWTLSQGLAVECVGSGCVHAVESEELTLGRAAGSADGHGDGEGAVDGAVGQP</sequence>
<dbReference type="VEuPathDB" id="TriTrypDB:LDHU3_03.0770"/>
<feature type="compositionally biased region" description="Basic and acidic residues" evidence="1">
    <location>
        <begin position="2408"/>
        <end position="2420"/>
    </location>
</feature>
<proteinExistence type="predicted"/>
<feature type="compositionally biased region" description="Polar residues" evidence="1">
    <location>
        <begin position="216"/>
        <end position="227"/>
    </location>
</feature>
<feature type="compositionally biased region" description="Low complexity" evidence="1">
    <location>
        <begin position="1767"/>
        <end position="1790"/>
    </location>
</feature>
<feature type="region of interest" description="Disordered" evidence="1">
    <location>
        <begin position="608"/>
        <end position="668"/>
    </location>
</feature>
<feature type="compositionally biased region" description="Polar residues" evidence="1">
    <location>
        <begin position="736"/>
        <end position="754"/>
    </location>
</feature>
<feature type="region of interest" description="Disordered" evidence="1">
    <location>
        <begin position="1749"/>
        <end position="1794"/>
    </location>
</feature>
<dbReference type="PANTHER" id="PTHR34059:SF1">
    <property type="entry name" value="EXPRESSED PROTEIN"/>
    <property type="match status" value="1"/>
</dbReference>
<feature type="region of interest" description="Disordered" evidence="1">
    <location>
        <begin position="910"/>
        <end position="958"/>
    </location>
</feature>
<feature type="compositionally biased region" description="Polar residues" evidence="1">
    <location>
        <begin position="2454"/>
        <end position="2464"/>
    </location>
</feature>
<feature type="compositionally biased region" description="Low complexity" evidence="1">
    <location>
        <begin position="652"/>
        <end position="668"/>
    </location>
</feature>
<dbReference type="EMBL" id="LR812623">
    <property type="protein sequence ID" value="CAC5427100.1"/>
    <property type="molecule type" value="Genomic_DNA"/>
</dbReference>
<feature type="compositionally biased region" description="Low complexity" evidence="1">
    <location>
        <begin position="2618"/>
        <end position="2650"/>
    </location>
</feature>
<dbReference type="VEuPathDB" id="TriTrypDB:LdCL_030012000"/>
<feature type="compositionally biased region" description="Low complexity" evidence="1">
    <location>
        <begin position="2246"/>
        <end position="2262"/>
    </location>
</feature>
<feature type="region of interest" description="Disordered" evidence="1">
    <location>
        <begin position="2867"/>
        <end position="2888"/>
    </location>
</feature>
<gene>
    <name evidence="2" type="ORF">LDHU3_03.0770</name>
</gene>
<protein>
    <submittedName>
        <fullName evidence="2">Hypothetical_protein_conserved</fullName>
    </submittedName>
</protein>
<name>A0A6J8F2Y1_LEIDO</name>
<feature type="compositionally biased region" description="Basic and acidic residues" evidence="1">
    <location>
        <begin position="1752"/>
        <end position="1766"/>
    </location>
</feature>
<evidence type="ECO:0000313" key="2">
    <source>
        <dbReference type="EMBL" id="CAC5427100.1"/>
    </source>
</evidence>
<feature type="compositionally biased region" description="Acidic residues" evidence="1">
    <location>
        <begin position="2085"/>
        <end position="2101"/>
    </location>
</feature>
<feature type="region of interest" description="Disordered" evidence="1">
    <location>
        <begin position="475"/>
        <end position="509"/>
    </location>
</feature>
<dbReference type="Proteomes" id="UP000601710">
    <property type="component" value="Chromosome 3"/>
</dbReference>
<feature type="region of interest" description="Disordered" evidence="1">
    <location>
        <begin position="997"/>
        <end position="1046"/>
    </location>
</feature>
<feature type="compositionally biased region" description="Polar residues" evidence="1">
    <location>
        <begin position="188"/>
        <end position="208"/>
    </location>
</feature>
<dbReference type="VEuPathDB" id="TriTrypDB:LdBPK_030680.1"/>
<feature type="region of interest" description="Disordered" evidence="1">
    <location>
        <begin position="2408"/>
        <end position="2486"/>
    </location>
</feature>
<feature type="compositionally biased region" description="Pro residues" evidence="1">
    <location>
        <begin position="947"/>
        <end position="956"/>
    </location>
</feature>
<feature type="region of interest" description="Disordered" evidence="1">
    <location>
        <begin position="1360"/>
        <end position="1386"/>
    </location>
</feature>
<feature type="region of interest" description="Disordered" evidence="1">
    <location>
        <begin position="729"/>
        <end position="754"/>
    </location>
</feature>
<feature type="region of interest" description="Disordered" evidence="1">
    <location>
        <begin position="85"/>
        <end position="105"/>
    </location>
</feature>
<accession>A0A6J8F2Y1</accession>
<feature type="region of interest" description="Disordered" evidence="1">
    <location>
        <begin position="130"/>
        <end position="228"/>
    </location>
</feature>
<feature type="region of interest" description="Disordered" evidence="1">
    <location>
        <begin position="420"/>
        <end position="441"/>
    </location>
</feature>
<feature type="region of interest" description="Disordered" evidence="1">
    <location>
        <begin position="2188"/>
        <end position="2263"/>
    </location>
</feature>
<feature type="region of interest" description="Disordered" evidence="1">
    <location>
        <begin position="1159"/>
        <end position="1196"/>
    </location>
</feature>
<reference evidence="2" key="1">
    <citation type="submission" date="2020-06" db="EMBL/GenBank/DDBJ databases">
        <authorList>
            <person name="Camacho E."/>
            <person name="Gonzalez-de la Fuente S."/>
            <person name="Rastrojo A."/>
            <person name="Peiro-Pastor R."/>
            <person name="Solana JC."/>
            <person name="Tabera L."/>
            <person name="Gamarro F."/>
            <person name="Carrasco-Ramiro F."/>
            <person name="Requena JM."/>
            <person name="Aguado B."/>
        </authorList>
    </citation>
    <scope>NUCLEOTIDE SEQUENCE</scope>
</reference>
<evidence type="ECO:0000256" key="1">
    <source>
        <dbReference type="SAM" id="MobiDB-lite"/>
    </source>
</evidence>
<feature type="compositionally biased region" description="Polar residues" evidence="1">
    <location>
        <begin position="478"/>
        <end position="499"/>
    </location>
</feature>